<dbReference type="OrthoDB" id="3456898at2759"/>
<organism evidence="1 2">
    <name type="scientific">Lachnellula subtilissima</name>
    <dbReference type="NCBI Taxonomy" id="602034"/>
    <lineage>
        <taxon>Eukaryota</taxon>
        <taxon>Fungi</taxon>
        <taxon>Dikarya</taxon>
        <taxon>Ascomycota</taxon>
        <taxon>Pezizomycotina</taxon>
        <taxon>Leotiomycetes</taxon>
        <taxon>Helotiales</taxon>
        <taxon>Lachnaceae</taxon>
        <taxon>Lachnellula</taxon>
    </lineage>
</organism>
<reference evidence="1 2" key="1">
    <citation type="submission" date="2018-05" db="EMBL/GenBank/DDBJ databases">
        <title>Genome sequencing and assembly of the regulated plant pathogen Lachnellula willkommii and related sister species for the development of diagnostic species identification markers.</title>
        <authorList>
            <person name="Giroux E."/>
            <person name="Bilodeau G."/>
        </authorList>
    </citation>
    <scope>NUCLEOTIDE SEQUENCE [LARGE SCALE GENOMIC DNA]</scope>
    <source>
        <strain evidence="1 2">CBS 197.66</strain>
    </source>
</reference>
<gene>
    <name evidence="1" type="ORF">LSUB1_G002090</name>
</gene>
<name>A0A8H8RYD5_9HELO</name>
<evidence type="ECO:0000313" key="2">
    <source>
        <dbReference type="Proteomes" id="UP000462212"/>
    </source>
</evidence>
<proteinExistence type="predicted"/>
<dbReference type="EMBL" id="QGMJ01000115">
    <property type="protein sequence ID" value="TVY42007.1"/>
    <property type="molecule type" value="Genomic_DNA"/>
</dbReference>
<protein>
    <submittedName>
        <fullName evidence="1">Uncharacterized protein</fullName>
    </submittedName>
</protein>
<sequence length="185" mass="20656">MSGIPKSESTADIKPKFFTRLRTSSNSLIGSFITAVRPQDIDDGKNQVPHLDERALDVSDLYIEALALCDGQTVVVYNDFDIPPPYPPIEAGDAPQWKCRKTECQEWFFALLSTELEYMAIDADEMVESLDGFGPNIYMKTAKTRGGLLGNEKDGLGIYGWVLETREREGAVPEKIVRHSLQVAR</sequence>
<accession>A0A8H8RYD5</accession>
<dbReference type="Proteomes" id="UP000462212">
    <property type="component" value="Unassembled WGS sequence"/>
</dbReference>
<evidence type="ECO:0000313" key="1">
    <source>
        <dbReference type="EMBL" id="TVY42007.1"/>
    </source>
</evidence>
<keyword evidence="2" id="KW-1185">Reference proteome</keyword>
<dbReference type="AlphaFoldDB" id="A0A8H8RYD5"/>
<comment type="caution">
    <text evidence="1">The sequence shown here is derived from an EMBL/GenBank/DDBJ whole genome shotgun (WGS) entry which is preliminary data.</text>
</comment>